<proteinExistence type="predicted"/>
<evidence type="ECO:0000313" key="2">
    <source>
        <dbReference type="EMBL" id="KAK4091199.1"/>
    </source>
</evidence>
<name>A0ABR0C4B8_PURLI</name>
<dbReference type="Proteomes" id="UP001287286">
    <property type="component" value="Unassembled WGS sequence"/>
</dbReference>
<evidence type="ECO:0000313" key="3">
    <source>
        <dbReference type="Proteomes" id="UP001287286"/>
    </source>
</evidence>
<comment type="caution">
    <text evidence="2">The sequence shown here is derived from an EMBL/GenBank/DDBJ whole genome shotgun (WGS) entry which is preliminary data.</text>
</comment>
<gene>
    <name evidence="2" type="ORF">Purlil1_4213</name>
</gene>
<organism evidence="2 3">
    <name type="scientific">Purpureocillium lilacinum</name>
    <name type="common">Paecilomyces lilacinus</name>
    <dbReference type="NCBI Taxonomy" id="33203"/>
    <lineage>
        <taxon>Eukaryota</taxon>
        <taxon>Fungi</taxon>
        <taxon>Dikarya</taxon>
        <taxon>Ascomycota</taxon>
        <taxon>Pezizomycotina</taxon>
        <taxon>Sordariomycetes</taxon>
        <taxon>Hypocreomycetidae</taxon>
        <taxon>Hypocreales</taxon>
        <taxon>Ophiocordycipitaceae</taxon>
        <taxon>Purpureocillium</taxon>
    </lineage>
</organism>
<keyword evidence="3" id="KW-1185">Reference proteome</keyword>
<protein>
    <submittedName>
        <fullName evidence="2">Uncharacterized protein</fullName>
    </submittedName>
</protein>
<sequence>MPVRGARHSSTSRTPSPPCNHNQLAHFPPPSLVLALASSTAPPMAHGSSPNPTSQSHIRHPTSMPFLLPLSWILMDGQMDGCSAPPAPLPWRLPHARTYARTSNQRPPILPVPVVPKRALSWLAADLANHGASPRRRQPAKSVILKRDRRSSPWMPRLISIYILGNDTCAVPHMRTSGMYESDGVL</sequence>
<evidence type="ECO:0000256" key="1">
    <source>
        <dbReference type="SAM" id="MobiDB-lite"/>
    </source>
</evidence>
<reference evidence="2 3" key="1">
    <citation type="journal article" date="2024" name="Microbiol. Resour. Announc.">
        <title>Genome annotations for the ascomycete fungi Trichoderma harzianum, Trichoderma aggressivum, and Purpureocillium lilacinum.</title>
        <authorList>
            <person name="Beijen E.P.W."/>
            <person name="Ohm R.A."/>
        </authorList>
    </citation>
    <scope>NUCLEOTIDE SEQUENCE [LARGE SCALE GENOMIC DNA]</scope>
    <source>
        <strain evidence="2 3">CBS 150709</strain>
    </source>
</reference>
<feature type="region of interest" description="Disordered" evidence="1">
    <location>
        <begin position="1"/>
        <end position="24"/>
    </location>
</feature>
<dbReference type="EMBL" id="JAWRVI010000012">
    <property type="protein sequence ID" value="KAK4091199.1"/>
    <property type="molecule type" value="Genomic_DNA"/>
</dbReference>
<accession>A0ABR0C4B8</accession>
<feature type="region of interest" description="Disordered" evidence="1">
    <location>
        <begin position="39"/>
        <end position="60"/>
    </location>
</feature>